<dbReference type="Proteomes" id="UP000075883">
    <property type="component" value="Unassembled WGS sequence"/>
</dbReference>
<dbReference type="AlphaFoldDB" id="A0A182LSC7"/>
<evidence type="ECO:0000313" key="2">
    <source>
        <dbReference type="Proteomes" id="UP000075883"/>
    </source>
</evidence>
<dbReference type="VEuPathDB" id="VectorBase:ACUA000771"/>
<protein>
    <submittedName>
        <fullName evidence="1">Uncharacterized protein</fullName>
    </submittedName>
</protein>
<dbReference type="EnsemblMetazoa" id="ACUA000771-RA">
    <property type="protein sequence ID" value="ACUA000771-PA"/>
    <property type="gene ID" value="ACUA000771"/>
</dbReference>
<organism evidence="1 2">
    <name type="scientific">Anopheles culicifacies</name>
    <dbReference type="NCBI Taxonomy" id="139723"/>
    <lineage>
        <taxon>Eukaryota</taxon>
        <taxon>Metazoa</taxon>
        <taxon>Ecdysozoa</taxon>
        <taxon>Arthropoda</taxon>
        <taxon>Hexapoda</taxon>
        <taxon>Insecta</taxon>
        <taxon>Pterygota</taxon>
        <taxon>Neoptera</taxon>
        <taxon>Endopterygota</taxon>
        <taxon>Diptera</taxon>
        <taxon>Nematocera</taxon>
        <taxon>Culicoidea</taxon>
        <taxon>Culicidae</taxon>
        <taxon>Anophelinae</taxon>
        <taxon>Anopheles</taxon>
        <taxon>culicifacies species complex</taxon>
    </lineage>
</organism>
<evidence type="ECO:0000313" key="1">
    <source>
        <dbReference type="EnsemblMetazoa" id="ACUA000771-PA"/>
    </source>
</evidence>
<dbReference type="EMBL" id="AXCM01010997">
    <property type="status" value="NOT_ANNOTATED_CDS"/>
    <property type="molecule type" value="Genomic_DNA"/>
</dbReference>
<proteinExistence type="predicted"/>
<reference evidence="2" key="1">
    <citation type="submission" date="2013-09" db="EMBL/GenBank/DDBJ databases">
        <title>The Genome Sequence of Anopheles culicifacies species A.</title>
        <authorList>
            <consortium name="The Broad Institute Genomics Platform"/>
            <person name="Neafsey D.E."/>
            <person name="Besansky N."/>
            <person name="Howell P."/>
            <person name="Walton C."/>
            <person name="Young S.K."/>
            <person name="Zeng Q."/>
            <person name="Gargeya S."/>
            <person name="Fitzgerald M."/>
            <person name="Haas B."/>
            <person name="Abouelleil A."/>
            <person name="Allen A.W."/>
            <person name="Alvarado L."/>
            <person name="Arachchi H.M."/>
            <person name="Berlin A.M."/>
            <person name="Chapman S.B."/>
            <person name="Gainer-Dewar J."/>
            <person name="Goldberg J."/>
            <person name="Griggs A."/>
            <person name="Gujja S."/>
            <person name="Hansen M."/>
            <person name="Howarth C."/>
            <person name="Imamovic A."/>
            <person name="Ireland A."/>
            <person name="Larimer J."/>
            <person name="McCowan C."/>
            <person name="Murphy C."/>
            <person name="Pearson M."/>
            <person name="Poon T.W."/>
            <person name="Priest M."/>
            <person name="Roberts A."/>
            <person name="Saif S."/>
            <person name="Shea T."/>
            <person name="Sisk P."/>
            <person name="Sykes S."/>
            <person name="Wortman J."/>
            <person name="Nusbaum C."/>
            <person name="Birren B."/>
        </authorList>
    </citation>
    <scope>NUCLEOTIDE SEQUENCE [LARGE SCALE GENOMIC DNA]</scope>
    <source>
        <strain evidence="2">A-37</strain>
    </source>
</reference>
<name>A0A182LSC7_9DIPT</name>
<reference evidence="1" key="2">
    <citation type="submission" date="2020-05" db="UniProtKB">
        <authorList>
            <consortium name="EnsemblMetazoa"/>
        </authorList>
    </citation>
    <scope>IDENTIFICATION</scope>
    <source>
        <strain evidence="1">A-37</strain>
    </source>
</reference>
<sequence length="180" mass="20041">MGYVNPYTTCTKQVLQPRTACRPFPTPPRYTVAFRAPYLAGQNAKHSNTSDYVRAVFLQNPVPYVRYVPGIMEGATVRRAALPQNDRFEVWSGEGKTSQKQCEQSPCQLARKIQQDAKVQKFSVTNLHGQRSQYDAIEIPGIDWKLLHTGGFVVTRSQVKPLRQQSGDAGAAQITATLEG</sequence>
<accession>A0A182LSC7</accession>
<keyword evidence="2" id="KW-1185">Reference proteome</keyword>